<gene>
    <name evidence="1" type="ORF">D6C13_06110</name>
</gene>
<dbReference type="AlphaFoldDB" id="A0A419NBN6"/>
<protein>
    <submittedName>
        <fullName evidence="1">Uncharacterized protein</fullName>
    </submittedName>
</protein>
<keyword evidence="2" id="KW-1185">Reference proteome</keyword>
<dbReference type="OrthoDB" id="6460597at2"/>
<sequence length="126" mass="14073">MSINEKVSPQQKIERYRQRQAAARYEAMIQKTGSNCVLVNLPDGTLATVELSQQSLQDALKYFEGVAYGEYSRAEAEELIIKLYSSNLTKHGDKLTEAGNAFMNDLIKQTVMMAKEQGLGGEQTIH</sequence>
<dbReference type="Proteomes" id="UP000284908">
    <property type="component" value="Unassembled WGS sequence"/>
</dbReference>
<comment type="caution">
    <text evidence="1">The sequence shown here is derived from an EMBL/GenBank/DDBJ whole genome shotgun (WGS) entry which is preliminary data.</text>
</comment>
<dbReference type="EMBL" id="RAHH01000006">
    <property type="protein sequence ID" value="RJT45696.1"/>
    <property type="molecule type" value="Genomic_DNA"/>
</dbReference>
<organism evidence="1 2">
    <name type="scientific">Rahnella woolbedingensis</name>
    <dbReference type="NCBI Taxonomy" id="1510574"/>
    <lineage>
        <taxon>Bacteria</taxon>
        <taxon>Pseudomonadati</taxon>
        <taxon>Pseudomonadota</taxon>
        <taxon>Gammaproteobacteria</taxon>
        <taxon>Enterobacterales</taxon>
        <taxon>Yersiniaceae</taxon>
        <taxon>Rahnella</taxon>
    </lineage>
</organism>
<accession>A0A419NBN6</accession>
<evidence type="ECO:0000313" key="1">
    <source>
        <dbReference type="EMBL" id="RJT45696.1"/>
    </source>
</evidence>
<evidence type="ECO:0000313" key="2">
    <source>
        <dbReference type="Proteomes" id="UP000284908"/>
    </source>
</evidence>
<name>A0A419NBN6_9GAMM</name>
<reference evidence="1 2" key="1">
    <citation type="submission" date="2018-09" db="EMBL/GenBank/DDBJ databases">
        <authorList>
            <person name="Le Fleche-Mateos A."/>
        </authorList>
    </citation>
    <scope>NUCLEOTIDE SEQUENCE [LARGE SCALE GENOMIC DNA]</scope>
    <source>
        <strain evidence="1 2">DSM 27399</strain>
    </source>
</reference>
<dbReference type="RefSeq" id="WP_120131933.1">
    <property type="nucleotide sequence ID" value="NZ_RAHH01000006.1"/>
</dbReference>
<proteinExistence type="predicted"/>